<dbReference type="InterPro" id="IPR035220">
    <property type="entry name" value="DUF5330"/>
</dbReference>
<comment type="caution">
    <text evidence="2">The sequence shown here is derived from an EMBL/GenBank/DDBJ whole genome shotgun (WGS) entry which is preliminary data.</text>
</comment>
<evidence type="ECO:0000313" key="3">
    <source>
        <dbReference type="Proteomes" id="UP001139089"/>
    </source>
</evidence>
<sequence length="167" mass="17392">MWFLIKAAFWFSLVLVLLPIFGTEEAAQPQTAAGARMDIGQTVSAASEAIGYIGAICLEKPDVCTKGAETFHALGHRAKDGARIAYQLLETQFGDEKTAAAAPADAATAGDAVTTGTVPEQALPPVAPPVAAAEAPALSEPESHEDLGVTRIPVPEKRIPPKPHRAS</sequence>
<name>A0A9X1NV17_9HYPH</name>
<dbReference type="AlphaFoldDB" id="A0A9X1NV17"/>
<protein>
    <submittedName>
        <fullName evidence="2">DUF5330 domain-containing protein</fullName>
    </submittedName>
</protein>
<dbReference type="Pfam" id="PF17264">
    <property type="entry name" value="DUF5330"/>
    <property type="match status" value="1"/>
</dbReference>
<dbReference type="RefSeq" id="WP_231816135.1">
    <property type="nucleotide sequence ID" value="NZ_JAJOZR010000012.1"/>
</dbReference>
<reference evidence="2" key="1">
    <citation type="submission" date="2021-12" db="EMBL/GenBank/DDBJ databases">
        <authorList>
            <person name="Li Y."/>
        </authorList>
    </citation>
    <scope>NUCLEOTIDE SEQUENCE</scope>
    <source>
        <strain evidence="2">DKSPLA3</strain>
    </source>
</reference>
<proteinExistence type="predicted"/>
<feature type="compositionally biased region" description="Low complexity" evidence="1">
    <location>
        <begin position="118"/>
        <end position="140"/>
    </location>
</feature>
<keyword evidence="3" id="KW-1185">Reference proteome</keyword>
<gene>
    <name evidence="2" type="ORF">LRX75_18470</name>
</gene>
<evidence type="ECO:0000313" key="2">
    <source>
        <dbReference type="EMBL" id="MCD7111023.1"/>
    </source>
</evidence>
<dbReference type="Proteomes" id="UP001139089">
    <property type="component" value="Unassembled WGS sequence"/>
</dbReference>
<feature type="compositionally biased region" description="Basic and acidic residues" evidence="1">
    <location>
        <begin position="141"/>
        <end position="159"/>
    </location>
</feature>
<dbReference type="EMBL" id="JAJOZR010000012">
    <property type="protein sequence ID" value="MCD7111023.1"/>
    <property type="molecule type" value="Genomic_DNA"/>
</dbReference>
<feature type="region of interest" description="Disordered" evidence="1">
    <location>
        <begin position="118"/>
        <end position="167"/>
    </location>
</feature>
<evidence type="ECO:0000256" key="1">
    <source>
        <dbReference type="SAM" id="MobiDB-lite"/>
    </source>
</evidence>
<accession>A0A9X1NV17</accession>
<organism evidence="2 3">
    <name type="scientific">Rhizobium quercicola</name>
    <dbReference type="NCBI Taxonomy" id="2901226"/>
    <lineage>
        <taxon>Bacteria</taxon>
        <taxon>Pseudomonadati</taxon>
        <taxon>Pseudomonadota</taxon>
        <taxon>Alphaproteobacteria</taxon>
        <taxon>Hyphomicrobiales</taxon>
        <taxon>Rhizobiaceae</taxon>
        <taxon>Rhizobium/Agrobacterium group</taxon>
        <taxon>Rhizobium</taxon>
    </lineage>
</organism>